<feature type="compositionally biased region" description="Basic and acidic residues" evidence="1">
    <location>
        <begin position="14"/>
        <end position="33"/>
    </location>
</feature>
<organism evidence="2 3">
    <name type="scientific">Modicisalibacter tunisiensis</name>
    <dbReference type="NCBI Taxonomy" id="390637"/>
    <lineage>
        <taxon>Bacteria</taxon>
        <taxon>Pseudomonadati</taxon>
        <taxon>Pseudomonadota</taxon>
        <taxon>Gammaproteobacteria</taxon>
        <taxon>Oceanospirillales</taxon>
        <taxon>Halomonadaceae</taxon>
        <taxon>Modicisalibacter</taxon>
    </lineage>
</organism>
<dbReference type="Proteomes" id="UP001319883">
    <property type="component" value="Unassembled WGS sequence"/>
</dbReference>
<comment type="caution">
    <text evidence="2">The sequence shown here is derived from an EMBL/GenBank/DDBJ whole genome shotgun (WGS) entry which is preliminary data.</text>
</comment>
<sequence length="94" mass="10563">MDAREYLARQGVSLDREEDRPNTLEELAWERARQAGAQRPRTGTPHDWEDWERYHDQLAGDADRLARKIDPAAHGRGARDAAAPRDDEGTGNGA</sequence>
<evidence type="ECO:0000313" key="2">
    <source>
        <dbReference type="EMBL" id="MBZ9567965.1"/>
    </source>
</evidence>
<gene>
    <name evidence="2" type="ORF">KGQ91_09765</name>
</gene>
<keyword evidence="3" id="KW-1185">Reference proteome</keyword>
<evidence type="ECO:0000256" key="1">
    <source>
        <dbReference type="SAM" id="MobiDB-lite"/>
    </source>
</evidence>
<proteinExistence type="predicted"/>
<accession>A0ABS7WZA7</accession>
<dbReference type="EMBL" id="JAGXFD010000001">
    <property type="protein sequence ID" value="MBZ9567965.1"/>
    <property type="molecule type" value="Genomic_DNA"/>
</dbReference>
<name>A0ABS7WZA7_9GAMM</name>
<dbReference type="RefSeq" id="WP_224420919.1">
    <property type="nucleotide sequence ID" value="NZ_JAGXFD010000001.1"/>
</dbReference>
<evidence type="ECO:0000313" key="3">
    <source>
        <dbReference type="Proteomes" id="UP001319883"/>
    </source>
</evidence>
<feature type="compositionally biased region" description="Basic and acidic residues" evidence="1">
    <location>
        <begin position="44"/>
        <end position="88"/>
    </location>
</feature>
<reference evidence="2 3" key="1">
    <citation type="submission" date="2021-05" db="EMBL/GenBank/DDBJ databases">
        <title>Petroleum and Energy Research Collection (APPE): ex situ preservation of microbial diversity associated with the oil industry and exploitation of its biotechnological potential.</title>
        <authorList>
            <person name="Paixao C.T.M."/>
            <person name="Gomes M.B."/>
            <person name="Oliveira V.M."/>
        </authorList>
    </citation>
    <scope>NUCLEOTIDE SEQUENCE [LARGE SCALE GENOMIC DNA]</scope>
    <source>
        <strain evidence="2 3">LIT2</strain>
    </source>
</reference>
<feature type="region of interest" description="Disordered" evidence="1">
    <location>
        <begin position="1"/>
        <end position="94"/>
    </location>
</feature>
<protein>
    <submittedName>
        <fullName evidence="2">Uncharacterized protein</fullName>
    </submittedName>
</protein>